<dbReference type="InterPro" id="IPR055693">
    <property type="entry name" value="DUF7269"/>
</dbReference>
<feature type="transmembrane region" description="Helical" evidence="2">
    <location>
        <begin position="51"/>
        <end position="69"/>
    </location>
</feature>
<proteinExistence type="predicted"/>
<reference evidence="3 4" key="1">
    <citation type="submission" date="2018-10" db="EMBL/GenBank/DDBJ databases">
        <title>Natronolimnobius sp. XQ-INN 246 isolated from Inner Mongolia Autonomous Region of China.</title>
        <authorList>
            <person name="Xue Q."/>
        </authorList>
    </citation>
    <scope>NUCLEOTIDE SEQUENCE [LARGE SCALE GENOMIC DNA]</scope>
    <source>
        <strain evidence="3 4">XQ-INN 246</strain>
    </source>
</reference>
<keyword evidence="2" id="KW-1133">Transmembrane helix</keyword>
<feature type="region of interest" description="Disordered" evidence="1">
    <location>
        <begin position="84"/>
        <end position="124"/>
    </location>
</feature>
<dbReference type="Proteomes" id="UP000318864">
    <property type="component" value="Unassembled WGS sequence"/>
</dbReference>
<dbReference type="EMBL" id="RBZW01000016">
    <property type="protein sequence ID" value="THE65748.1"/>
    <property type="molecule type" value="Genomic_DNA"/>
</dbReference>
<name>A0A4S3TSY0_9EURY</name>
<organism evidence="3 4">
    <name type="scientific">Salinadaptatus halalkaliphilus</name>
    <dbReference type="NCBI Taxonomy" id="2419781"/>
    <lineage>
        <taxon>Archaea</taxon>
        <taxon>Methanobacteriati</taxon>
        <taxon>Methanobacteriota</taxon>
        <taxon>Stenosarchaea group</taxon>
        <taxon>Halobacteria</taxon>
        <taxon>Halobacteriales</taxon>
        <taxon>Natrialbaceae</taxon>
        <taxon>Salinadaptatus</taxon>
    </lineage>
</organism>
<feature type="region of interest" description="Disordered" evidence="1">
    <location>
        <begin position="240"/>
        <end position="275"/>
    </location>
</feature>
<accession>A0A4S3TSY0</accession>
<evidence type="ECO:0000256" key="2">
    <source>
        <dbReference type="SAM" id="Phobius"/>
    </source>
</evidence>
<sequence length="275" mass="29018">MSRSVTDAVLVLVAVGTLALGGLLATAPTMLPPTVLETVEGIESAVDTDRALLAIGLVVALFAVWRAYFSGADDVHDPGIEGEATARESNVGGAKTPRDAIESEQPRDPTAGTALEEPATAGSDTVAIVGQRTTDRIEGTIASLQRGDEADTNAVREELRATLRTVETARGRSRQAAADRVRRGAWTDDRVAAVFLGDDAAGTLSIWHRLRRWLFPGRTFDRRLERTLAELEAYAATPANGAVTRTGGHGDESDGTRPEGDAVANAVDPTEVDHA</sequence>
<gene>
    <name evidence="3" type="ORF">D8Y22_06150</name>
</gene>
<comment type="caution">
    <text evidence="3">The sequence shown here is derived from an EMBL/GenBank/DDBJ whole genome shotgun (WGS) entry which is preliminary data.</text>
</comment>
<keyword evidence="2" id="KW-0812">Transmembrane</keyword>
<dbReference type="Pfam" id="PF23933">
    <property type="entry name" value="DUF7269"/>
    <property type="match status" value="1"/>
</dbReference>
<evidence type="ECO:0000313" key="3">
    <source>
        <dbReference type="EMBL" id="THE65748.1"/>
    </source>
</evidence>
<feature type="compositionally biased region" description="Basic and acidic residues" evidence="1">
    <location>
        <begin position="96"/>
        <end position="107"/>
    </location>
</feature>
<dbReference type="OrthoDB" id="307812at2157"/>
<evidence type="ECO:0000256" key="1">
    <source>
        <dbReference type="SAM" id="MobiDB-lite"/>
    </source>
</evidence>
<feature type="compositionally biased region" description="Basic and acidic residues" evidence="1">
    <location>
        <begin position="248"/>
        <end position="260"/>
    </location>
</feature>
<protein>
    <submittedName>
        <fullName evidence="3">Uncharacterized protein</fullName>
    </submittedName>
</protein>
<keyword evidence="4" id="KW-1185">Reference proteome</keyword>
<dbReference type="AlphaFoldDB" id="A0A4S3TSY0"/>
<evidence type="ECO:0000313" key="4">
    <source>
        <dbReference type="Proteomes" id="UP000318864"/>
    </source>
</evidence>
<dbReference type="RefSeq" id="WP_141463821.1">
    <property type="nucleotide sequence ID" value="NZ_RBZW01000016.1"/>
</dbReference>
<keyword evidence="2" id="KW-0472">Membrane</keyword>